<dbReference type="Proteomes" id="UP000248745">
    <property type="component" value="Unassembled WGS sequence"/>
</dbReference>
<dbReference type="OrthoDB" id="1123245at2"/>
<evidence type="ECO:0000256" key="1">
    <source>
        <dbReference type="SAM" id="SignalP"/>
    </source>
</evidence>
<dbReference type="InterPro" id="IPR026444">
    <property type="entry name" value="Secre_tail"/>
</dbReference>
<gene>
    <name evidence="3" type="ORF">DN068_05530</name>
</gene>
<evidence type="ECO:0000313" key="4">
    <source>
        <dbReference type="Proteomes" id="UP000248745"/>
    </source>
</evidence>
<sequence>MKKTFFFALLLIAALGAKAEIYKGGQIGYEWVTDSLYNIYVQTYLPCIGPSQPVPDSIYVCYFNSCNTTSGSIVLHRSQDSVKTAPMVRAYVYSGEFVVPSTCSHWTFYTSIAGRDSVVNINSTGSNIYLETTLNSTVNHISTISTLSGPSYNPFLLTNVPWILPGASAPDSIIYETIMPRTAPANYLNPGLCQGSYAATDLSFTDTMYNLTDNPISSNHTYTLAHVAGTRNFTAAASGLGKNILAVKATRYKNGIIVGTSMIDQEFIIAPDTGYHRVYNYLDTNSIVGGYFDANGIHAYPDSTVQFCIIATCQNTPVSIADNHGITLPGSSVSYTTANDTSRACFTWTPSLTDTGARIFTATTHYTTDTTLCENAQLIIADGQLNVPLNVINPTSVNTLSNNNAIKVFPNPAQHTVYVQTAVAVQLTVTGLDGRTLLQRKNATSVDISSLPDGIYLLRIADGSGQFLKMEKLIKTASK</sequence>
<organism evidence="3 4">
    <name type="scientific">Taibaiella soli</name>
    <dbReference type="NCBI Taxonomy" id="1649169"/>
    <lineage>
        <taxon>Bacteria</taxon>
        <taxon>Pseudomonadati</taxon>
        <taxon>Bacteroidota</taxon>
        <taxon>Chitinophagia</taxon>
        <taxon>Chitinophagales</taxon>
        <taxon>Chitinophagaceae</taxon>
        <taxon>Taibaiella</taxon>
    </lineage>
</organism>
<feature type="signal peptide" evidence="1">
    <location>
        <begin position="1"/>
        <end position="19"/>
    </location>
</feature>
<evidence type="ECO:0000259" key="2">
    <source>
        <dbReference type="Pfam" id="PF18962"/>
    </source>
</evidence>
<comment type="caution">
    <text evidence="3">The sequence shown here is derived from an EMBL/GenBank/DDBJ whole genome shotgun (WGS) entry which is preliminary data.</text>
</comment>
<feature type="domain" description="Secretion system C-terminal sorting" evidence="2">
    <location>
        <begin position="408"/>
        <end position="468"/>
    </location>
</feature>
<keyword evidence="1" id="KW-0732">Signal</keyword>
<protein>
    <recommendedName>
        <fullName evidence="2">Secretion system C-terminal sorting domain-containing protein</fullName>
    </recommendedName>
</protein>
<proteinExistence type="predicted"/>
<keyword evidence="4" id="KW-1185">Reference proteome</keyword>
<accession>A0A2W2C1A1</accession>
<dbReference type="Pfam" id="PF18962">
    <property type="entry name" value="Por_Secre_tail"/>
    <property type="match status" value="1"/>
</dbReference>
<dbReference type="EMBL" id="QKTW01000009">
    <property type="protein sequence ID" value="PZF73803.1"/>
    <property type="molecule type" value="Genomic_DNA"/>
</dbReference>
<dbReference type="RefSeq" id="WP_110997901.1">
    <property type="nucleotide sequence ID" value="NZ_QKTW01000009.1"/>
</dbReference>
<dbReference type="NCBIfam" id="TIGR04183">
    <property type="entry name" value="Por_Secre_tail"/>
    <property type="match status" value="1"/>
</dbReference>
<dbReference type="AlphaFoldDB" id="A0A2W2C1A1"/>
<evidence type="ECO:0000313" key="3">
    <source>
        <dbReference type="EMBL" id="PZF73803.1"/>
    </source>
</evidence>
<name>A0A2W2C1A1_9BACT</name>
<reference evidence="3 4" key="1">
    <citation type="submission" date="2018-06" db="EMBL/GenBank/DDBJ databases">
        <title>Mucibacter soli gen. nov., sp. nov., a new member of the family Chitinophagaceae producing mucin.</title>
        <authorList>
            <person name="Kim M.-K."/>
            <person name="Park S."/>
            <person name="Kim T.-S."/>
            <person name="Joung Y."/>
            <person name="Han J.-H."/>
            <person name="Kim S.B."/>
        </authorList>
    </citation>
    <scope>NUCLEOTIDE SEQUENCE [LARGE SCALE GENOMIC DNA]</scope>
    <source>
        <strain evidence="3 4">R1-15</strain>
    </source>
</reference>
<feature type="chain" id="PRO_5016105703" description="Secretion system C-terminal sorting domain-containing protein" evidence="1">
    <location>
        <begin position="20"/>
        <end position="479"/>
    </location>
</feature>